<feature type="signal peptide" evidence="1">
    <location>
        <begin position="1"/>
        <end position="25"/>
    </location>
</feature>
<feature type="chain" id="PRO_5027738711" evidence="1">
    <location>
        <begin position="26"/>
        <end position="261"/>
    </location>
</feature>
<reference evidence="2 3" key="1">
    <citation type="submission" date="2020-08" db="EMBL/GenBank/DDBJ databases">
        <authorList>
            <person name="Ramaprasad A."/>
        </authorList>
    </citation>
    <scope>NUCLEOTIDE SEQUENCE [LARGE SCALE GENOMIC DNA]</scope>
</reference>
<dbReference type="VEuPathDB" id="PlasmoDB:PVSEL_1000040"/>
<dbReference type="Proteomes" id="UP000515697">
    <property type="component" value="Chromosome PVSEL_10"/>
</dbReference>
<dbReference type="VEuPathDB" id="PlasmoDB:PVLDE_1000050"/>
<name>A0A6V7T1V9_PLAVN</name>
<sequence>MNKFYIQIVLLLLSVFLCVNNKTLATEPAPEEDTKTKSKNSYATSEEIFEKNKHLLCTNPKEINEAVELMNDAVKHLEMNARNMDGYKICENIINRNVNLYIKKHEECTYIEKIDYAYDSFDKYPEIINDIWDPDHANPFNAGDVKSRHIYFYALATKVEISQYDTIIAYVSPDINDYNPYAKKYENKIIEKANSFKTDINSEDDIRKGILRKVFVNLSGYYIQQNKIGTNATYIESIDGHTSIQHNCFCGKCRNRYHIRK</sequence>
<proteinExistence type="predicted"/>
<evidence type="ECO:0000256" key="1">
    <source>
        <dbReference type="SAM" id="SignalP"/>
    </source>
</evidence>
<dbReference type="EMBL" id="LR865431">
    <property type="protein sequence ID" value="CAD2105780.1"/>
    <property type="molecule type" value="Genomic_DNA"/>
</dbReference>
<dbReference type="VEuPathDB" id="PlasmoDB:PVPCR_1000020"/>
<dbReference type="AlphaFoldDB" id="A0A6V7T1V9"/>
<organism evidence="2 3">
    <name type="scientific">Plasmodium vinckei</name>
    <dbReference type="NCBI Taxonomy" id="5860"/>
    <lineage>
        <taxon>Eukaryota</taxon>
        <taxon>Sar</taxon>
        <taxon>Alveolata</taxon>
        <taxon>Apicomplexa</taxon>
        <taxon>Aconoidasida</taxon>
        <taxon>Haemosporida</taxon>
        <taxon>Plasmodiidae</taxon>
        <taxon>Plasmodium</taxon>
        <taxon>Plasmodium (Vinckeia)</taxon>
    </lineage>
</organism>
<evidence type="ECO:0000313" key="2">
    <source>
        <dbReference type="EMBL" id="CAD2105780.1"/>
    </source>
</evidence>
<keyword evidence="1" id="KW-0732">Signal</keyword>
<gene>
    <name evidence="2" type="ORF">PVSEL_1000040</name>
</gene>
<accession>A0A6V7T1V9</accession>
<evidence type="ECO:0000313" key="3">
    <source>
        <dbReference type="Proteomes" id="UP000515697"/>
    </source>
</evidence>
<dbReference type="VEuPathDB" id="PlasmoDB:PVVCY_0400130"/>
<dbReference type="VEuPathDB" id="PlasmoDB:PVBDA_0400250"/>
<protein>
    <submittedName>
        <fullName evidence="2">Fam-a protein</fullName>
    </submittedName>
</protein>